<dbReference type="OrthoDB" id="124998at2759"/>
<reference evidence="1" key="1">
    <citation type="submission" date="2009-11" db="EMBL/GenBank/DDBJ databases">
        <authorList>
            <consortium name="The Broad Institute Genome Sequencing Platform"/>
            <person name="Ward D."/>
            <person name="Feldgarden M."/>
            <person name="Earl A."/>
            <person name="Young S.K."/>
            <person name="Zeng Q."/>
            <person name="Koehrsen M."/>
            <person name="Alvarado L."/>
            <person name="Berlin A."/>
            <person name="Bochicchio J."/>
            <person name="Borenstein D."/>
            <person name="Chapman S.B."/>
            <person name="Chen Z."/>
            <person name="Engels R."/>
            <person name="Freedman E."/>
            <person name="Gellesch M."/>
            <person name="Goldberg J."/>
            <person name="Griggs A."/>
            <person name="Gujja S."/>
            <person name="Heilman E."/>
            <person name="Heiman D."/>
            <person name="Hepburn T."/>
            <person name="Howarth C."/>
            <person name="Jen D."/>
            <person name="Larson L."/>
            <person name="Lewis B."/>
            <person name="Mehta T."/>
            <person name="Park D."/>
            <person name="Pearson M."/>
            <person name="Roberts A."/>
            <person name="Saif S."/>
            <person name="Shea T."/>
            <person name="Shenoy N."/>
            <person name="Sisk P."/>
            <person name="Stolte C."/>
            <person name="Sykes S."/>
            <person name="Thomson T."/>
            <person name="Walk T."/>
            <person name="White J."/>
            <person name="Yandava C."/>
            <person name="Izard J."/>
            <person name="Baranova O.V."/>
            <person name="Blanton J.M."/>
            <person name="Tanner A.C."/>
            <person name="Dewhirst F.E."/>
            <person name="Haas B."/>
            <person name="Nusbaum C."/>
            <person name="Birren B."/>
        </authorList>
    </citation>
    <scope>NUCLEOTIDE SEQUENCE [LARGE SCALE GENOMIC DNA]</scope>
    <source>
        <strain evidence="1">1-1 BBBD Race 1</strain>
    </source>
</reference>
<dbReference type="EnsemblFungi" id="PTTG_03675-t43_1">
    <property type="protein sequence ID" value="PTTG_03675-t43_1-p1"/>
    <property type="gene ID" value="PTTG_03675"/>
</dbReference>
<reference evidence="2 3" key="3">
    <citation type="journal article" date="2017" name="G3 (Bethesda)">
        <title>Comparative analysis highlights variable genome content of wheat rusts and divergence of the mating loci.</title>
        <authorList>
            <person name="Cuomo C.A."/>
            <person name="Bakkeren G."/>
            <person name="Khalil H.B."/>
            <person name="Panwar V."/>
            <person name="Joly D."/>
            <person name="Linning R."/>
            <person name="Sakthikumar S."/>
            <person name="Song X."/>
            <person name="Adiconis X."/>
            <person name="Fan L."/>
            <person name="Goldberg J.M."/>
            <person name="Levin J.Z."/>
            <person name="Young S."/>
            <person name="Zeng Q."/>
            <person name="Anikster Y."/>
            <person name="Bruce M."/>
            <person name="Wang M."/>
            <person name="Yin C."/>
            <person name="McCallum B."/>
            <person name="Szabo L.J."/>
            <person name="Hulbert S."/>
            <person name="Chen X."/>
            <person name="Fellers J.P."/>
        </authorList>
    </citation>
    <scope>NUCLEOTIDE SEQUENCE</scope>
    <source>
        <strain evidence="3">Isolate 1-1 / race 1 (BBBD)</strain>
        <strain evidence="2">isolate 1-1 / race 1 (BBBD)</strain>
    </source>
</reference>
<keyword evidence="3" id="KW-1185">Reference proteome</keyword>
<evidence type="ECO:0000313" key="2">
    <source>
        <dbReference type="EnsemblFungi" id="PTTG_03675-t43_1-p1"/>
    </source>
</evidence>
<evidence type="ECO:0000313" key="3">
    <source>
        <dbReference type="Proteomes" id="UP000005240"/>
    </source>
</evidence>
<gene>
    <name evidence="1" type="ORF">PTTG_03675</name>
</gene>
<evidence type="ECO:0000313" key="1">
    <source>
        <dbReference type="EMBL" id="OAV93564.1"/>
    </source>
</evidence>
<dbReference type="OMA" id="FSHRYRM"/>
<proteinExistence type="predicted"/>
<sequence length="107" mass="12744">MVPRLLFNDEDFNTQRHILYTCQTTQELLNKGNMDYLNSSDSKDKAQASTKMKITCQPNKDWGHLEHHKNLMNNYFNEDLRYGPQDFSHRYRMEKGLFLRILTDLTA</sequence>
<protein>
    <submittedName>
        <fullName evidence="1 2">Uncharacterized protein</fullName>
    </submittedName>
</protein>
<dbReference type="EMBL" id="ADAS02000049">
    <property type="protein sequence ID" value="OAV93564.1"/>
    <property type="molecule type" value="Genomic_DNA"/>
</dbReference>
<dbReference type="VEuPathDB" id="FungiDB:PTTG_03675"/>
<reference evidence="1" key="2">
    <citation type="submission" date="2016-05" db="EMBL/GenBank/DDBJ databases">
        <title>Comparative analysis highlights variable genome content of wheat rusts and divergence of the mating loci.</title>
        <authorList>
            <person name="Cuomo C.A."/>
            <person name="Bakkeren G."/>
            <person name="Szabo L."/>
            <person name="Khalil H."/>
            <person name="Joly D."/>
            <person name="Goldberg J."/>
            <person name="Young S."/>
            <person name="Zeng Q."/>
            <person name="Fellers J."/>
        </authorList>
    </citation>
    <scope>NUCLEOTIDE SEQUENCE [LARGE SCALE GENOMIC DNA]</scope>
    <source>
        <strain evidence="1">1-1 BBBD Race 1</strain>
    </source>
</reference>
<reference evidence="2" key="4">
    <citation type="submission" date="2025-05" db="UniProtKB">
        <authorList>
            <consortium name="EnsemblFungi"/>
        </authorList>
    </citation>
    <scope>IDENTIFICATION</scope>
    <source>
        <strain evidence="2">isolate 1-1 / race 1 (BBBD)</strain>
    </source>
</reference>
<accession>A0A0C4ESA1</accession>
<dbReference type="AlphaFoldDB" id="A0A0C4ESA1"/>
<name>A0A0C4ESA1_PUCT1</name>
<dbReference type="Proteomes" id="UP000005240">
    <property type="component" value="Unassembled WGS sequence"/>
</dbReference>
<organism evidence="1">
    <name type="scientific">Puccinia triticina (isolate 1-1 / race 1 (BBBD))</name>
    <name type="common">Brown leaf rust fungus</name>
    <dbReference type="NCBI Taxonomy" id="630390"/>
    <lineage>
        <taxon>Eukaryota</taxon>
        <taxon>Fungi</taxon>
        <taxon>Dikarya</taxon>
        <taxon>Basidiomycota</taxon>
        <taxon>Pucciniomycotina</taxon>
        <taxon>Pucciniomycetes</taxon>
        <taxon>Pucciniales</taxon>
        <taxon>Pucciniaceae</taxon>
        <taxon>Puccinia</taxon>
    </lineage>
</organism>